<protein>
    <recommendedName>
        <fullName evidence="3">Urease accessory protein UreF</fullName>
    </recommendedName>
</protein>
<dbReference type="HAMAP" id="MF_01385">
    <property type="entry name" value="UreF"/>
    <property type="match status" value="1"/>
</dbReference>
<evidence type="ECO:0000256" key="3">
    <source>
        <dbReference type="HAMAP-Rule" id="MF_01385"/>
    </source>
</evidence>
<comment type="function">
    <text evidence="3">Required for maturation of urease via the functional incorporation of the urease nickel metallocenter.</text>
</comment>
<gene>
    <name evidence="3" type="primary">ureF</name>
    <name evidence="4" type="ORF">ETU09_00755</name>
</gene>
<dbReference type="OrthoDB" id="9798772at2"/>
<keyword evidence="3" id="KW-0963">Cytoplasm</keyword>
<dbReference type="PANTHER" id="PTHR33620">
    <property type="entry name" value="UREASE ACCESSORY PROTEIN F"/>
    <property type="match status" value="1"/>
</dbReference>
<proteinExistence type="inferred from homology"/>
<keyword evidence="2 3" id="KW-0143">Chaperone</keyword>
<dbReference type="InterPro" id="IPR038277">
    <property type="entry name" value="UreF_sf"/>
</dbReference>
<organism evidence="4 5">
    <name type="scientific">Apibacter muscae</name>
    <dbReference type="NCBI Taxonomy" id="2509004"/>
    <lineage>
        <taxon>Bacteria</taxon>
        <taxon>Pseudomonadati</taxon>
        <taxon>Bacteroidota</taxon>
        <taxon>Flavobacteriia</taxon>
        <taxon>Flavobacteriales</taxon>
        <taxon>Weeksellaceae</taxon>
        <taxon>Apibacter</taxon>
    </lineage>
</organism>
<comment type="similarity">
    <text evidence="3">Belongs to the UreF family.</text>
</comment>
<evidence type="ECO:0000256" key="2">
    <source>
        <dbReference type="ARBA" id="ARBA00023186"/>
    </source>
</evidence>
<reference evidence="4 5" key="1">
    <citation type="submission" date="2019-02" db="EMBL/GenBank/DDBJ databases">
        <title>Apibacter muscae sp. nov.: a novel member of the house fly microbiota.</title>
        <authorList>
            <person name="Park R."/>
        </authorList>
    </citation>
    <scope>NUCLEOTIDE SEQUENCE [LARGE SCALE GENOMIC DNA]</scope>
    <source>
        <strain evidence="4 5">AL1</strain>
    </source>
</reference>
<accession>A0A563DL80</accession>
<dbReference type="GO" id="GO:0005737">
    <property type="term" value="C:cytoplasm"/>
    <property type="evidence" value="ECO:0007669"/>
    <property type="project" value="UniProtKB-SubCell"/>
</dbReference>
<dbReference type="Pfam" id="PF01730">
    <property type="entry name" value="UreF"/>
    <property type="match status" value="1"/>
</dbReference>
<dbReference type="PIRSF" id="PIRSF009467">
    <property type="entry name" value="Ureas_acces_UreF"/>
    <property type="match status" value="1"/>
</dbReference>
<dbReference type="EMBL" id="SELH01000011">
    <property type="protein sequence ID" value="TWP30564.1"/>
    <property type="molecule type" value="Genomic_DNA"/>
</dbReference>
<keyword evidence="5" id="KW-1185">Reference proteome</keyword>
<name>A0A563DL80_9FLAO</name>
<evidence type="ECO:0000313" key="4">
    <source>
        <dbReference type="EMBL" id="TWP30564.1"/>
    </source>
</evidence>
<evidence type="ECO:0000313" key="5">
    <source>
        <dbReference type="Proteomes" id="UP000319499"/>
    </source>
</evidence>
<dbReference type="PANTHER" id="PTHR33620:SF1">
    <property type="entry name" value="UREASE ACCESSORY PROTEIN F"/>
    <property type="match status" value="1"/>
</dbReference>
<keyword evidence="1 3" id="KW-0996">Nickel insertion</keyword>
<comment type="subcellular location">
    <subcellularLocation>
        <location evidence="3">Cytoplasm</location>
    </subcellularLocation>
</comment>
<dbReference type="AlphaFoldDB" id="A0A563DL80"/>
<dbReference type="Proteomes" id="UP000319499">
    <property type="component" value="Unassembled WGS sequence"/>
</dbReference>
<evidence type="ECO:0000256" key="1">
    <source>
        <dbReference type="ARBA" id="ARBA00022988"/>
    </source>
</evidence>
<dbReference type="GO" id="GO:0016151">
    <property type="term" value="F:nickel cation binding"/>
    <property type="evidence" value="ECO:0007669"/>
    <property type="project" value="UniProtKB-UniRule"/>
</dbReference>
<sequence>MSINILSLMRLIQLSDSAFPIGTFSFSNGLETAIHEKIVYDAQTLEDFTRSIALQAAYSDGIAALLTYRAALKKDYQEILNIDKQLFMFKMNDEARLMQKRMGRKMAELSIDLLDNELLVKWLKDIKEEKTPGTFPIAQALAFASEKLSEVELFSSHQYGAINMILGAALRAVKVSHFDTQRILYKLSEQTQELYEEVRLLSLEDMNSFVPQIDILASLHEKGKMRMFMN</sequence>
<dbReference type="InterPro" id="IPR002639">
    <property type="entry name" value="UreF"/>
</dbReference>
<comment type="caution">
    <text evidence="4">The sequence shown here is derived from an EMBL/GenBank/DDBJ whole genome shotgun (WGS) entry which is preliminary data.</text>
</comment>
<dbReference type="RefSeq" id="WP_146291232.1">
    <property type="nucleotide sequence ID" value="NZ_SELH01000011.1"/>
</dbReference>
<comment type="subunit">
    <text evidence="3">UreD, UreF and UreG form a complex that acts as a GTP-hydrolysis-dependent molecular chaperone, activating the urease apoprotein by helping to assemble the nickel containing metallocenter of UreC. The UreE protein probably delivers the nickel.</text>
</comment>
<dbReference type="Gene3D" id="1.10.4190.10">
    <property type="entry name" value="Urease accessory protein UreF"/>
    <property type="match status" value="1"/>
</dbReference>